<organism evidence="2 3">
    <name type="scientific">Mycena rosella</name>
    <name type="common">Pink bonnet</name>
    <name type="synonym">Agaricus rosellus</name>
    <dbReference type="NCBI Taxonomy" id="1033263"/>
    <lineage>
        <taxon>Eukaryota</taxon>
        <taxon>Fungi</taxon>
        <taxon>Dikarya</taxon>
        <taxon>Basidiomycota</taxon>
        <taxon>Agaricomycotina</taxon>
        <taxon>Agaricomycetes</taxon>
        <taxon>Agaricomycetidae</taxon>
        <taxon>Agaricales</taxon>
        <taxon>Marasmiineae</taxon>
        <taxon>Mycenaceae</taxon>
        <taxon>Mycena</taxon>
    </lineage>
</organism>
<feature type="compositionally biased region" description="Basic and acidic residues" evidence="1">
    <location>
        <begin position="45"/>
        <end position="61"/>
    </location>
</feature>
<dbReference type="EMBL" id="JARKIE010000013">
    <property type="protein sequence ID" value="KAJ7703278.1"/>
    <property type="molecule type" value="Genomic_DNA"/>
</dbReference>
<feature type="region of interest" description="Disordered" evidence="1">
    <location>
        <begin position="1"/>
        <end position="99"/>
    </location>
</feature>
<protein>
    <submittedName>
        <fullName evidence="2">Uncharacterized protein</fullName>
    </submittedName>
</protein>
<reference evidence="2" key="1">
    <citation type="submission" date="2023-03" db="EMBL/GenBank/DDBJ databases">
        <title>Massive genome expansion in bonnet fungi (Mycena s.s.) driven by repeated elements and novel gene families across ecological guilds.</title>
        <authorList>
            <consortium name="Lawrence Berkeley National Laboratory"/>
            <person name="Harder C.B."/>
            <person name="Miyauchi S."/>
            <person name="Viragh M."/>
            <person name="Kuo A."/>
            <person name="Thoen E."/>
            <person name="Andreopoulos B."/>
            <person name="Lu D."/>
            <person name="Skrede I."/>
            <person name="Drula E."/>
            <person name="Henrissat B."/>
            <person name="Morin E."/>
            <person name="Kohler A."/>
            <person name="Barry K."/>
            <person name="LaButti K."/>
            <person name="Morin E."/>
            <person name="Salamov A."/>
            <person name="Lipzen A."/>
            <person name="Mereny Z."/>
            <person name="Hegedus B."/>
            <person name="Baldrian P."/>
            <person name="Stursova M."/>
            <person name="Weitz H."/>
            <person name="Taylor A."/>
            <person name="Grigoriev I.V."/>
            <person name="Nagy L.G."/>
            <person name="Martin F."/>
            <person name="Kauserud H."/>
        </authorList>
    </citation>
    <scope>NUCLEOTIDE SEQUENCE</scope>
    <source>
        <strain evidence="2">CBHHK067</strain>
    </source>
</reference>
<proteinExistence type="predicted"/>
<accession>A0AAD7DZE8</accession>
<evidence type="ECO:0000256" key="1">
    <source>
        <dbReference type="SAM" id="MobiDB-lite"/>
    </source>
</evidence>
<feature type="region of interest" description="Disordered" evidence="1">
    <location>
        <begin position="255"/>
        <end position="275"/>
    </location>
</feature>
<feature type="compositionally biased region" description="Acidic residues" evidence="1">
    <location>
        <begin position="70"/>
        <end position="81"/>
    </location>
</feature>
<name>A0AAD7DZE8_MYCRO</name>
<keyword evidence="3" id="KW-1185">Reference proteome</keyword>
<dbReference type="AlphaFoldDB" id="A0AAD7DZE8"/>
<feature type="compositionally biased region" description="Polar residues" evidence="1">
    <location>
        <begin position="14"/>
        <end position="25"/>
    </location>
</feature>
<comment type="caution">
    <text evidence="2">The sequence shown here is derived from an EMBL/GenBank/DDBJ whole genome shotgun (WGS) entry which is preliminary data.</text>
</comment>
<dbReference type="Proteomes" id="UP001221757">
    <property type="component" value="Unassembled WGS sequence"/>
</dbReference>
<evidence type="ECO:0000313" key="3">
    <source>
        <dbReference type="Proteomes" id="UP001221757"/>
    </source>
</evidence>
<gene>
    <name evidence="2" type="ORF">B0H17DRAFT_1042562</name>
</gene>
<evidence type="ECO:0000313" key="2">
    <source>
        <dbReference type="EMBL" id="KAJ7703278.1"/>
    </source>
</evidence>
<feature type="compositionally biased region" description="Low complexity" evidence="1">
    <location>
        <begin position="88"/>
        <end position="99"/>
    </location>
</feature>
<sequence>MGVGDRSAGPSDYRNITETYAYTNDNVRKEYNKDAPSYVGRKAARKTEEQDQTRLSDDESSSKSTSDSSNSDDDWESVPETEPERPATPESSSDGSIEIIDPRLFRPPVIELLDDTPPPTPRLLRLMLPVVCMHDVGRLPFLKRNLHRGFLSFCHSRGVVTESENDAPSLTVVFKLAESNLPPHEASTPSCECPLCELHPPFRTKEMLETHLDRDHSEVRSSWEEINKNAHWQLELLFMSKSEDEEMSLTAHAERFTSSPEPRMATPESVVTPPPNPFGPTARYPFLPAKSEYGGPDIKYSVRFGGPKIYDLLATLPMEPYGILAWAVLDREEEIFESDDLPDEHKVMHALWARWIALNRNIFVAHFFNGTQRFVDEYWKMIRLAAGWDALRYWLLMLMANKFLSGREVAALLKRYETWCGEE</sequence>